<dbReference type="InterPro" id="IPR013783">
    <property type="entry name" value="Ig-like_fold"/>
</dbReference>
<protein>
    <submittedName>
        <fullName evidence="1">Uncharacterized protein</fullName>
    </submittedName>
</protein>
<name>A0A926IZ01_AERHY</name>
<dbReference type="Gene3D" id="2.60.40.10">
    <property type="entry name" value="Immunoglobulins"/>
    <property type="match status" value="1"/>
</dbReference>
<dbReference type="AlphaFoldDB" id="A0A926IZ01"/>
<sequence>MDGKTLVTLSGTVSRDAKVGDAVILTLSDGSKLTTQVVELSRGHWALAPALPPTSCWAEAV</sequence>
<proteinExistence type="predicted"/>
<gene>
    <name evidence="1" type="ORF">H2136_08060</name>
</gene>
<dbReference type="EMBL" id="JACLAN010000003">
    <property type="protein sequence ID" value="MBC8673941.1"/>
    <property type="molecule type" value="Genomic_DNA"/>
</dbReference>
<accession>A0A926IZ01</accession>
<reference evidence="1" key="1">
    <citation type="submission" date="2020-07" db="EMBL/GenBank/DDBJ databases">
        <title>Carbapenem Resistant Aeromonas hydrophila Carrying blacphA7 Isolated from Two Solid Organ Transplant Patients.</title>
        <authorList>
            <person name="Hilt E."/>
            <person name="Fitzwater S.P."/>
            <person name="Ward K."/>
            <person name="De St Maurice A."/>
            <person name="Chandrasekaran S."/>
            <person name="Garner O.B."/>
            <person name="Yang S."/>
        </authorList>
    </citation>
    <scope>NUCLEOTIDE SEQUENCE</scope>
    <source>
        <strain evidence="1">B-1</strain>
    </source>
</reference>
<comment type="caution">
    <text evidence="1">The sequence shown here is derived from an EMBL/GenBank/DDBJ whole genome shotgun (WGS) entry which is preliminary data.</text>
</comment>
<organism evidence="1">
    <name type="scientific">Aeromonas hydrophila</name>
    <dbReference type="NCBI Taxonomy" id="644"/>
    <lineage>
        <taxon>Bacteria</taxon>
        <taxon>Pseudomonadati</taxon>
        <taxon>Pseudomonadota</taxon>
        <taxon>Gammaproteobacteria</taxon>
        <taxon>Aeromonadales</taxon>
        <taxon>Aeromonadaceae</taxon>
        <taxon>Aeromonas</taxon>
    </lineage>
</organism>
<evidence type="ECO:0000313" key="1">
    <source>
        <dbReference type="EMBL" id="MBC8673941.1"/>
    </source>
</evidence>